<comment type="caution">
    <text evidence="2">The sequence shown here is derived from an EMBL/GenBank/DDBJ whole genome shotgun (WGS) entry which is preliminary data.</text>
</comment>
<feature type="transmembrane region" description="Helical" evidence="1">
    <location>
        <begin position="53"/>
        <end position="77"/>
    </location>
</feature>
<evidence type="ECO:0000256" key="1">
    <source>
        <dbReference type="SAM" id="Phobius"/>
    </source>
</evidence>
<dbReference type="Proteomes" id="UP000630660">
    <property type="component" value="Unassembled WGS sequence"/>
</dbReference>
<evidence type="ECO:0000313" key="3">
    <source>
        <dbReference type="Proteomes" id="UP000630660"/>
    </source>
</evidence>
<protein>
    <recommendedName>
        <fullName evidence="4">DUF5362 domain-containing protein</fullName>
    </recommendedName>
</protein>
<evidence type="ECO:0008006" key="4">
    <source>
        <dbReference type="Google" id="ProtNLM"/>
    </source>
</evidence>
<feature type="transmembrane region" description="Helical" evidence="1">
    <location>
        <begin position="113"/>
        <end position="140"/>
    </location>
</feature>
<keyword evidence="1" id="KW-1133">Transmembrane helix</keyword>
<feature type="transmembrane region" description="Helical" evidence="1">
    <location>
        <begin position="23"/>
        <end position="47"/>
    </location>
</feature>
<keyword evidence="1" id="KW-0812">Transmembrane</keyword>
<evidence type="ECO:0000313" key="2">
    <source>
        <dbReference type="EMBL" id="MBD3365062.1"/>
    </source>
</evidence>
<organism evidence="2 3">
    <name type="scientific">candidate division WOR-3 bacterium</name>
    <dbReference type="NCBI Taxonomy" id="2052148"/>
    <lineage>
        <taxon>Bacteria</taxon>
        <taxon>Bacteria division WOR-3</taxon>
    </lineage>
</organism>
<accession>A0A9D5K9T0</accession>
<dbReference type="AlphaFoldDB" id="A0A9D5K9T0"/>
<keyword evidence="1" id="KW-0472">Membrane</keyword>
<sequence>MADMNVSTEQGPRHYRMKMMPKWSYFLAILDIIGGGYIVLVGLIMLVGSFAGLFGGAFLPLFLIFLVAGGLGAIMLWKGISILKASFRAIDYAASNEGKDLVEHHRKLGDMSLAWGILTIAGIVAFVIVIIAVVIMTASLGPSLY</sequence>
<gene>
    <name evidence="2" type="ORF">GF359_07585</name>
</gene>
<reference evidence="2" key="1">
    <citation type="submission" date="2019-11" db="EMBL/GenBank/DDBJ databases">
        <title>Microbial mats filling the niche in hypersaline microbial mats.</title>
        <authorList>
            <person name="Wong H.L."/>
            <person name="Macleod F.I."/>
            <person name="White R.A. III"/>
            <person name="Burns B.P."/>
        </authorList>
    </citation>
    <scope>NUCLEOTIDE SEQUENCE</scope>
    <source>
        <strain evidence="2">Bin_327</strain>
    </source>
</reference>
<proteinExistence type="predicted"/>
<name>A0A9D5K9T0_UNCW3</name>
<dbReference type="EMBL" id="WJKJ01000251">
    <property type="protein sequence ID" value="MBD3365062.1"/>
    <property type="molecule type" value="Genomic_DNA"/>
</dbReference>